<organism evidence="4">
    <name type="scientific">Cyclospora cayetanensis</name>
    <dbReference type="NCBI Taxonomy" id="88456"/>
    <lineage>
        <taxon>Eukaryota</taxon>
        <taxon>Sar</taxon>
        <taxon>Alveolata</taxon>
        <taxon>Apicomplexa</taxon>
        <taxon>Conoidasida</taxon>
        <taxon>Coccidia</taxon>
        <taxon>Eucoccidiorida</taxon>
        <taxon>Eimeriorina</taxon>
        <taxon>Eimeriidae</taxon>
        <taxon>Cyclospora</taxon>
    </lineage>
</organism>
<dbReference type="GO" id="GO:1990904">
    <property type="term" value="C:ribonucleoprotein complex"/>
    <property type="evidence" value="ECO:0007669"/>
    <property type="project" value="UniProtKB-KW"/>
</dbReference>
<sequence>MTIYKRLIIFNKLIKFFSIFDKKTQLIYINILYNTKYKVLFLSKKIINFPLFFSLYLFSKEKNILNTLYKILNYKLYLFYTTYKLSIEFRGIGYKFLFINKNLYFILGYSHLIKLKLPKTCSIYIDEKNKLLILIYSNKYMLGNIFYIIKSCKKLNVYKGKGIKNIFDQIKLKLSKTKNIKK</sequence>
<dbReference type="PRINTS" id="PR00059">
    <property type="entry name" value="RIBOSOMALL6"/>
</dbReference>
<keyword evidence="2 4" id="KW-0689">Ribosomal protein</keyword>
<dbReference type="VEuPathDB" id="ToxoDB:ccNF1C8_api_10"/>
<dbReference type="AlphaFoldDB" id="A0A0K0NU21"/>
<dbReference type="EMBL" id="KX273381">
    <property type="protein sequence ID" value="ANN13329.1"/>
    <property type="molecule type" value="Genomic_DNA"/>
</dbReference>
<evidence type="ECO:0000313" key="5">
    <source>
        <dbReference type="EMBL" id="ANJ44337.1"/>
    </source>
</evidence>
<protein>
    <submittedName>
        <fullName evidence="4">Ribosomal protein L6</fullName>
    </submittedName>
</protein>
<dbReference type="GO" id="GO:0005840">
    <property type="term" value="C:ribosome"/>
    <property type="evidence" value="ECO:0007669"/>
    <property type="project" value="UniProtKB-KW"/>
</dbReference>
<evidence type="ECO:0000313" key="4">
    <source>
        <dbReference type="EMBL" id="AKO71986.1"/>
    </source>
</evidence>
<dbReference type="GO" id="GO:0019843">
    <property type="term" value="F:rRNA binding"/>
    <property type="evidence" value="ECO:0007669"/>
    <property type="project" value="InterPro"/>
</dbReference>
<evidence type="ECO:0000313" key="15">
    <source>
        <dbReference type="EMBL" id="ANN13531.1"/>
    </source>
</evidence>
<dbReference type="EMBL" id="KX273388">
    <property type="protein sequence ID" value="ANN13531.1"/>
    <property type="molecule type" value="Genomic_DNA"/>
</dbReference>
<reference evidence="5" key="2">
    <citation type="submission" date="2016-05" db="EMBL/GenBank/DDBJ databases">
        <title>Comparative sequence analysis of Cyclospora cayetanensis apicoplast genomes originating from diverse geographical regions.</title>
        <authorList>
            <person name="Gopinath G.R."/>
            <person name="Cinar H.N."/>
            <person name="Murphy H.R."/>
            <person name="Qvarnstrom Y."/>
            <person name="Wei-Pridgeon Y."/>
            <person name="Li W."/>
            <person name="Nascimento F."/>
            <person name="Arrowood M.J."/>
            <person name="Jang A."/>
            <person name="Kim E."/>
            <person name="Kim R."/>
            <person name="da Silva A."/>
            <person name="DaSilva A."/>
        </authorList>
    </citation>
    <scope>NUCLEOTIDE SEQUENCE</scope>
    <source>
        <strain evidence="16">Guatemala-1</strain>
        <strain evidence="6">Indonesia-1</strain>
        <strain evidence="7">Indonesia-2</strain>
        <strain evidence="8">Indonesia-3</strain>
        <strain evidence="11">NepalC10</strain>
        <strain evidence="9">NepalC5</strain>
        <strain evidence="10">NepalC8</strain>
        <strain evidence="12">Newyork-1</strain>
        <strain evidence="5">NF1</strain>
        <strain evidence="13">Rhodeisland-1</strain>
        <strain evidence="14">Texas-1</strain>
        <strain evidence="15">Virginia-1</strain>
    </source>
</reference>
<dbReference type="SUPFAM" id="SSF56053">
    <property type="entry name" value="Ribosomal protein L6"/>
    <property type="match status" value="1"/>
</dbReference>
<dbReference type="Gene3D" id="3.90.930.12">
    <property type="entry name" value="Ribosomal protein L6, alpha-beta domain"/>
    <property type="match status" value="1"/>
</dbReference>
<evidence type="ECO:0000256" key="2">
    <source>
        <dbReference type="ARBA" id="ARBA00022980"/>
    </source>
</evidence>
<evidence type="ECO:0000313" key="12">
    <source>
        <dbReference type="EMBL" id="ANN13445.1"/>
    </source>
</evidence>
<evidence type="ECO:0000313" key="16">
    <source>
        <dbReference type="EMBL" id="ANN13557.1"/>
    </source>
</evidence>
<dbReference type="PIRSF" id="PIRSF002162">
    <property type="entry name" value="Ribosomal_L6"/>
    <property type="match status" value="1"/>
</dbReference>
<accession>A0A0K0NU21</accession>
<dbReference type="EMBL" id="KX273387">
    <property type="protein sequence ID" value="ANN13502.1"/>
    <property type="molecule type" value="Genomic_DNA"/>
</dbReference>
<dbReference type="GO" id="GO:0006412">
    <property type="term" value="P:translation"/>
    <property type="evidence" value="ECO:0007669"/>
    <property type="project" value="InterPro"/>
</dbReference>
<dbReference type="EMBL" id="KX273382">
    <property type="protein sequence ID" value="ANN13358.1"/>
    <property type="molecule type" value="Genomic_DNA"/>
</dbReference>
<dbReference type="EMBL" id="KX273386">
    <property type="protein sequence ID" value="ANN13474.1"/>
    <property type="molecule type" value="Genomic_DNA"/>
</dbReference>
<dbReference type="RefSeq" id="YP_009186564.1">
    <property type="nucleotide sequence ID" value="NC_028632.1"/>
</dbReference>
<dbReference type="InterPro" id="IPR019906">
    <property type="entry name" value="Ribosomal_uL6_bac-type"/>
</dbReference>
<comment type="similarity">
    <text evidence="1">Belongs to the universal ribosomal protein uL6 family.</text>
</comment>
<evidence type="ECO:0000313" key="8">
    <source>
        <dbReference type="EMBL" id="ANN13329.1"/>
    </source>
</evidence>
<evidence type="ECO:0000313" key="10">
    <source>
        <dbReference type="EMBL" id="ANN13387.1"/>
    </source>
</evidence>
<evidence type="ECO:0000313" key="9">
    <source>
        <dbReference type="EMBL" id="ANN13358.1"/>
    </source>
</evidence>
<evidence type="ECO:0000313" key="6">
    <source>
        <dbReference type="EMBL" id="ANN13271.1"/>
    </source>
</evidence>
<evidence type="ECO:0000313" key="7">
    <source>
        <dbReference type="EMBL" id="ANN13300.1"/>
    </source>
</evidence>
<evidence type="ECO:0000313" key="13">
    <source>
        <dbReference type="EMBL" id="ANN13474.1"/>
    </source>
</evidence>
<gene>
    <name evidence="4" type="primary">rpl6</name>
</gene>
<dbReference type="EMBL" id="KX273384">
    <property type="protein sequence ID" value="ANN13416.1"/>
    <property type="molecule type" value="Genomic_DNA"/>
</dbReference>
<keyword evidence="3" id="KW-0687">Ribonucleoprotein</keyword>
<dbReference type="EMBL" id="KX273380">
    <property type="protein sequence ID" value="ANN13300.1"/>
    <property type="molecule type" value="Genomic_DNA"/>
</dbReference>
<dbReference type="EMBL" id="KX273385">
    <property type="protein sequence ID" value="ANN13445.1"/>
    <property type="molecule type" value="Genomic_DNA"/>
</dbReference>
<evidence type="ECO:0000313" key="14">
    <source>
        <dbReference type="EMBL" id="ANN13502.1"/>
    </source>
</evidence>
<evidence type="ECO:0000256" key="3">
    <source>
        <dbReference type="ARBA" id="ARBA00023274"/>
    </source>
</evidence>
<dbReference type="EMBL" id="KX273379">
    <property type="protein sequence ID" value="ANN13271.1"/>
    <property type="molecule type" value="Genomic_DNA"/>
</dbReference>
<dbReference type="EMBL" id="KX273383">
    <property type="protein sequence ID" value="ANN13387.1"/>
    <property type="molecule type" value="Genomic_DNA"/>
</dbReference>
<reference evidence="4" key="1">
    <citation type="journal article" date="2015" name="Parasit. Vectors">
        <title>Genetic similarities between Cyclospora cayetanensis and cecum-infecting avian Eimeria spp. in apicoplast and mitochondrial genomes.</title>
        <authorList>
            <person name="Tang K."/>
            <person name="Guo Y."/>
            <person name="Zhang L."/>
            <person name="Rowe L.A."/>
            <person name="Roellig D.M."/>
            <person name="Frace M.A."/>
            <person name="Li N."/>
            <person name="Liu S."/>
            <person name="Feng Y."/>
            <person name="Xiao L."/>
        </authorList>
    </citation>
    <scope>NUCLEOTIDE SEQUENCE</scope>
    <source>
        <strain evidence="4">CHN_HEN01</strain>
    </source>
</reference>
<evidence type="ECO:0000313" key="11">
    <source>
        <dbReference type="EMBL" id="ANN13416.1"/>
    </source>
</evidence>
<proteinExistence type="inferred from homology"/>
<dbReference type="EMBL" id="KP866208">
    <property type="protein sequence ID" value="AKO71986.1"/>
    <property type="molecule type" value="Genomic_DNA"/>
</dbReference>
<name>A0A0K0NU21_9EIME</name>
<dbReference type="GeneID" id="26381732"/>
<dbReference type="GO" id="GO:0003735">
    <property type="term" value="F:structural constituent of ribosome"/>
    <property type="evidence" value="ECO:0007669"/>
    <property type="project" value="InterPro"/>
</dbReference>
<evidence type="ECO:0000256" key="1">
    <source>
        <dbReference type="ARBA" id="ARBA00009356"/>
    </source>
</evidence>
<dbReference type="InterPro" id="IPR036789">
    <property type="entry name" value="Ribosomal_uL6-like_a/b-dom_sf"/>
</dbReference>
<dbReference type="EMBL" id="KX273389">
    <property type="protein sequence ID" value="ANN13557.1"/>
    <property type="molecule type" value="Genomic_DNA"/>
</dbReference>
<dbReference type="InterPro" id="IPR000702">
    <property type="entry name" value="Ribosomal_uL6-like"/>
</dbReference>
<dbReference type="EMBL" id="KX189066">
    <property type="protein sequence ID" value="ANJ44337.1"/>
    <property type="molecule type" value="Genomic_DNA"/>
</dbReference>